<evidence type="ECO:0000256" key="3">
    <source>
        <dbReference type="ARBA" id="ARBA00023163"/>
    </source>
</evidence>
<dbReference type="InterPro" id="IPR036271">
    <property type="entry name" value="Tet_transcr_reg_TetR-rel_C_sf"/>
</dbReference>
<evidence type="ECO:0000313" key="7">
    <source>
        <dbReference type="Proteomes" id="UP000652198"/>
    </source>
</evidence>
<comment type="caution">
    <text evidence="6">The sequence shown here is derived from an EMBL/GenBank/DDBJ whole genome shotgun (WGS) entry which is preliminary data.</text>
</comment>
<dbReference type="Pfam" id="PF13305">
    <property type="entry name" value="TetR_C_33"/>
    <property type="match status" value="1"/>
</dbReference>
<organism evidence="6 7">
    <name type="scientific">Paraburkholderia solitsugae</name>
    <dbReference type="NCBI Taxonomy" id="2675748"/>
    <lineage>
        <taxon>Bacteria</taxon>
        <taxon>Pseudomonadati</taxon>
        <taxon>Pseudomonadota</taxon>
        <taxon>Betaproteobacteria</taxon>
        <taxon>Burkholderiales</taxon>
        <taxon>Burkholderiaceae</taxon>
        <taxon>Paraburkholderia</taxon>
    </lineage>
</organism>
<dbReference type="PROSITE" id="PS50977">
    <property type="entry name" value="HTH_TETR_2"/>
    <property type="match status" value="1"/>
</dbReference>
<feature type="domain" description="HTH tetR-type" evidence="5">
    <location>
        <begin position="44"/>
        <end position="104"/>
    </location>
</feature>
<keyword evidence="7" id="KW-1185">Reference proteome</keyword>
<dbReference type="SUPFAM" id="SSF48498">
    <property type="entry name" value="Tetracyclin repressor-like, C-terminal domain"/>
    <property type="match status" value="1"/>
</dbReference>
<dbReference type="SUPFAM" id="SSF46689">
    <property type="entry name" value="Homeodomain-like"/>
    <property type="match status" value="1"/>
</dbReference>
<evidence type="ECO:0000259" key="5">
    <source>
        <dbReference type="PROSITE" id="PS50977"/>
    </source>
</evidence>
<dbReference type="Proteomes" id="UP000652198">
    <property type="component" value="Unassembled WGS sequence"/>
</dbReference>
<reference evidence="6 7" key="1">
    <citation type="submission" date="2019-11" db="EMBL/GenBank/DDBJ databases">
        <title>Metabolism of dissolved organic matter in forest soils.</title>
        <authorList>
            <person name="Cyle K.T."/>
            <person name="Wilhelm R.C."/>
            <person name="Martinez C.E."/>
        </authorList>
    </citation>
    <scope>NUCLEOTIDE SEQUENCE [LARGE SCALE GENOMIC DNA]</scope>
    <source>
        <strain evidence="6 7">1N</strain>
    </source>
</reference>
<feature type="DNA-binding region" description="H-T-H motif" evidence="4">
    <location>
        <begin position="67"/>
        <end position="86"/>
    </location>
</feature>
<dbReference type="Pfam" id="PF00440">
    <property type="entry name" value="TetR_N"/>
    <property type="match status" value="1"/>
</dbReference>
<keyword evidence="1" id="KW-0805">Transcription regulation</keyword>
<evidence type="ECO:0000313" key="6">
    <source>
        <dbReference type="EMBL" id="NPT42510.1"/>
    </source>
</evidence>
<dbReference type="InterPro" id="IPR050109">
    <property type="entry name" value="HTH-type_TetR-like_transc_reg"/>
</dbReference>
<dbReference type="EMBL" id="WOEY01000058">
    <property type="protein sequence ID" value="NPT42510.1"/>
    <property type="molecule type" value="Genomic_DNA"/>
</dbReference>
<dbReference type="Gene3D" id="1.10.357.10">
    <property type="entry name" value="Tetracycline Repressor, domain 2"/>
    <property type="match status" value="1"/>
</dbReference>
<evidence type="ECO:0000256" key="2">
    <source>
        <dbReference type="ARBA" id="ARBA00023125"/>
    </source>
</evidence>
<keyword evidence="2 4" id="KW-0238">DNA-binding</keyword>
<dbReference type="InterPro" id="IPR025996">
    <property type="entry name" value="MT1864/Rv1816-like_C"/>
</dbReference>
<dbReference type="InterPro" id="IPR001647">
    <property type="entry name" value="HTH_TetR"/>
</dbReference>
<dbReference type="PANTHER" id="PTHR30055">
    <property type="entry name" value="HTH-TYPE TRANSCRIPTIONAL REGULATOR RUTR"/>
    <property type="match status" value="1"/>
</dbReference>
<keyword evidence="3" id="KW-0804">Transcription</keyword>
<dbReference type="PANTHER" id="PTHR30055:SF220">
    <property type="entry name" value="TETR-FAMILY REGULATORY PROTEIN"/>
    <property type="match status" value="1"/>
</dbReference>
<proteinExistence type="predicted"/>
<gene>
    <name evidence="6" type="ORF">GNZ12_14580</name>
</gene>
<accession>A0ABX2BRR9</accession>
<name>A0ABX2BRR9_9BURK</name>
<protein>
    <submittedName>
        <fullName evidence="6">TetR family transcriptional regulator</fullName>
    </submittedName>
</protein>
<evidence type="ECO:0000256" key="4">
    <source>
        <dbReference type="PROSITE-ProRule" id="PRU00335"/>
    </source>
</evidence>
<dbReference type="InterPro" id="IPR009057">
    <property type="entry name" value="Homeodomain-like_sf"/>
</dbReference>
<evidence type="ECO:0000256" key="1">
    <source>
        <dbReference type="ARBA" id="ARBA00023015"/>
    </source>
</evidence>
<sequence>MAVRQTDALRARNSHAYNCCLRQPLTNTVSPKPSSGTAVPYHHGNLRHALIAEGRTALEEIGAHELSLRYLARAVGVSEAAPSRHFAGKEGLLAAIAADGFLELAALRSTIEACDESAMAKAYRMMRTYVEFAQQHKGLFDLMVGPRLIVRDNYPELVEAGTKSFNLFASSVQDAAVESGWQKRSLPLVTHAAWSMEHGLATLILSGRAPQIGYSVRIDQMIHFSICMFLSAVAAGPSHLEAWIRLPATPAKTEV</sequence>